<keyword evidence="8" id="KW-0175">Coiled coil</keyword>
<dbReference type="OrthoDB" id="9773956at2"/>
<keyword evidence="9" id="KW-1133">Transmembrane helix</keyword>
<dbReference type="GO" id="GO:0004721">
    <property type="term" value="F:phosphoprotein phosphatase activity"/>
    <property type="evidence" value="ECO:0007669"/>
    <property type="project" value="TreeGrafter"/>
</dbReference>
<keyword evidence="9" id="KW-0472">Membrane</keyword>
<evidence type="ECO:0000256" key="6">
    <source>
        <dbReference type="ARBA" id="ARBA00022777"/>
    </source>
</evidence>
<evidence type="ECO:0000256" key="7">
    <source>
        <dbReference type="ARBA" id="ARBA00023012"/>
    </source>
</evidence>
<dbReference type="GO" id="GO:0000155">
    <property type="term" value="F:phosphorelay sensor kinase activity"/>
    <property type="evidence" value="ECO:0007669"/>
    <property type="project" value="InterPro"/>
</dbReference>
<protein>
    <recommendedName>
        <fullName evidence="3">histidine kinase</fullName>
        <ecNumber evidence="3">2.7.13.3</ecNumber>
    </recommendedName>
</protein>
<evidence type="ECO:0000256" key="3">
    <source>
        <dbReference type="ARBA" id="ARBA00012438"/>
    </source>
</evidence>
<dbReference type="InterPro" id="IPR005467">
    <property type="entry name" value="His_kinase_dom"/>
</dbReference>
<keyword evidence="4" id="KW-0597">Phosphoprotein</keyword>
<dbReference type="SUPFAM" id="SSF47384">
    <property type="entry name" value="Homodimeric domain of signal transducing histidine kinase"/>
    <property type="match status" value="1"/>
</dbReference>
<evidence type="ECO:0000256" key="8">
    <source>
        <dbReference type="SAM" id="Coils"/>
    </source>
</evidence>
<evidence type="ECO:0000256" key="9">
    <source>
        <dbReference type="SAM" id="Phobius"/>
    </source>
</evidence>
<keyword evidence="12" id="KW-1185">Reference proteome</keyword>
<keyword evidence="5" id="KW-0808">Transferase</keyword>
<evidence type="ECO:0000256" key="1">
    <source>
        <dbReference type="ARBA" id="ARBA00000085"/>
    </source>
</evidence>
<dbReference type="Pfam" id="PF02518">
    <property type="entry name" value="HATPase_c"/>
    <property type="match status" value="1"/>
</dbReference>
<dbReference type="SMART" id="SM00387">
    <property type="entry name" value="HATPase_c"/>
    <property type="match status" value="1"/>
</dbReference>
<dbReference type="Gene3D" id="3.30.565.10">
    <property type="entry name" value="Histidine kinase-like ATPase, C-terminal domain"/>
    <property type="match status" value="1"/>
</dbReference>
<dbReference type="Proteomes" id="UP000290567">
    <property type="component" value="Unassembled WGS sequence"/>
</dbReference>
<dbReference type="PANTHER" id="PTHR45453">
    <property type="entry name" value="PHOSPHATE REGULON SENSOR PROTEIN PHOR"/>
    <property type="match status" value="1"/>
</dbReference>
<dbReference type="InterPro" id="IPR036890">
    <property type="entry name" value="HATPase_C_sf"/>
</dbReference>
<dbReference type="PANTHER" id="PTHR45453:SF1">
    <property type="entry name" value="PHOSPHATE REGULON SENSOR PROTEIN PHOR"/>
    <property type="match status" value="1"/>
</dbReference>
<dbReference type="Gene3D" id="1.10.287.130">
    <property type="match status" value="1"/>
</dbReference>
<feature type="domain" description="Histidine kinase" evidence="10">
    <location>
        <begin position="119"/>
        <end position="329"/>
    </location>
</feature>
<feature type="transmembrane region" description="Helical" evidence="9">
    <location>
        <begin position="32"/>
        <end position="50"/>
    </location>
</feature>
<dbReference type="EC" id="2.7.13.3" evidence="3"/>
<dbReference type="GO" id="GO:0005886">
    <property type="term" value="C:plasma membrane"/>
    <property type="evidence" value="ECO:0007669"/>
    <property type="project" value="TreeGrafter"/>
</dbReference>
<evidence type="ECO:0000256" key="4">
    <source>
        <dbReference type="ARBA" id="ARBA00022553"/>
    </source>
</evidence>
<feature type="transmembrane region" description="Helical" evidence="9">
    <location>
        <begin position="7"/>
        <end position="26"/>
    </location>
</feature>
<dbReference type="SMART" id="SM00388">
    <property type="entry name" value="HisKA"/>
    <property type="match status" value="1"/>
</dbReference>
<dbReference type="EMBL" id="BJCC01000008">
    <property type="protein sequence ID" value="GCF93062.1"/>
    <property type="molecule type" value="Genomic_DNA"/>
</dbReference>
<keyword evidence="7" id="KW-0902">Two-component regulatory system</keyword>
<dbReference type="InterPro" id="IPR003661">
    <property type="entry name" value="HisK_dim/P_dom"/>
</dbReference>
<dbReference type="InterPro" id="IPR004358">
    <property type="entry name" value="Sig_transdc_His_kin-like_C"/>
</dbReference>
<dbReference type="GO" id="GO:0016036">
    <property type="term" value="P:cellular response to phosphate starvation"/>
    <property type="evidence" value="ECO:0007669"/>
    <property type="project" value="TreeGrafter"/>
</dbReference>
<keyword evidence="6 11" id="KW-0418">Kinase</keyword>
<comment type="subcellular location">
    <subcellularLocation>
        <location evidence="2">Membrane</location>
    </subcellularLocation>
</comment>
<dbReference type="Pfam" id="PF00512">
    <property type="entry name" value="HisKA"/>
    <property type="match status" value="1"/>
</dbReference>
<gene>
    <name evidence="11" type="ORF">NRIC_09530</name>
</gene>
<comment type="caution">
    <text evidence="11">The sequence shown here is derived from an EMBL/GenBank/DDBJ whole genome shotgun (WGS) entry which is preliminary data.</text>
</comment>
<organism evidence="11 12">
    <name type="scientific">Enterococcus florum</name>
    <dbReference type="NCBI Taxonomy" id="2480627"/>
    <lineage>
        <taxon>Bacteria</taxon>
        <taxon>Bacillati</taxon>
        <taxon>Bacillota</taxon>
        <taxon>Bacilli</taxon>
        <taxon>Lactobacillales</taxon>
        <taxon>Enterococcaceae</taxon>
        <taxon>Enterococcus</taxon>
    </lineage>
</organism>
<evidence type="ECO:0000256" key="2">
    <source>
        <dbReference type="ARBA" id="ARBA00004370"/>
    </source>
</evidence>
<dbReference type="AlphaFoldDB" id="A0A4P5PCA3"/>
<dbReference type="PRINTS" id="PR00344">
    <property type="entry name" value="BCTRLSENSOR"/>
</dbReference>
<feature type="coiled-coil region" evidence="8">
    <location>
        <begin position="85"/>
        <end position="126"/>
    </location>
</feature>
<evidence type="ECO:0000313" key="12">
    <source>
        <dbReference type="Proteomes" id="UP000290567"/>
    </source>
</evidence>
<evidence type="ECO:0000313" key="11">
    <source>
        <dbReference type="EMBL" id="GCF93062.1"/>
    </source>
</evidence>
<dbReference type="SUPFAM" id="SSF55874">
    <property type="entry name" value="ATPase domain of HSP90 chaperone/DNA topoisomerase II/histidine kinase"/>
    <property type="match status" value="1"/>
</dbReference>
<accession>A0A4P5PCA3</accession>
<name>A0A4P5PCA3_9ENTE</name>
<evidence type="ECO:0000259" key="10">
    <source>
        <dbReference type="PROSITE" id="PS50109"/>
    </source>
</evidence>
<dbReference type="InterPro" id="IPR003594">
    <property type="entry name" value="HATPase_dom"/>
</dbReference>
<dbReference type="CDD" id="cd00075">
    <property type="entry name" value="HATPase"/>
    <property type="match status" value="1"/>
</dbReference>
<keyword evidence="9" id="KW-0812">Transmembrane</keyword>
<sequence length="329" mass="37136">MFRNKELRRFAGGYVLLAIILSALGFRLGTAAGILVMSSAAVFAVLFYWFTRRRYQHINRLSAKIDLVLHDADRLMIQESDEGELAILQSEITKMTRRIREQNEALKREKERLAEAMADIAHQLRTPLTSANLTLSLISSTAEAQQRQLFVRETEELLNRMDWLLTALLNLSRLDAGVVQFKKEEIEVKVLVQAALRPLLIPLELRDVTVKQTIAESVQVQGDRGWLTEALQNVLKNCLENAEEKGTIEIVCRDTPLFVEISIHDDGPGFDASDLPHLFERFYRGKPSETAGYGIGLSLSKSIIKQQNGTIRARNHPKGGAVFLLQFPK</sequence>
<comment type="catalytic activity">
    <reaction evidence="1">
        <text>ATP + protein L-histidine = ADP + protein N-phospho-L-histidine.</text>
        <dbReference type="EC" id="2.7.13.3"/>
    </reaction>
</comment>
<reference evidence="12" key="1">
    <citation type="submission" date="2019-02" db="EMBL/GenBank/DDBJ databases">
        <title>Draft genome sequence of Enterococcus sp. Gos25-1.</title>
        <authorList>
            <person name="Tanaka N."/>
            <person name="Shiwa Y."/>
            <person name="Fujita N."/>
        </authorList>
    </citation>
    <scope>NUCLEOTIDE SEQUENCE [LARGE SCALE GENOMIC DNA]</scope>
    <source>
        <strain evidence="12">Gos25-1</strain>
    </source>
</reference>
<dbReference type="InterPro" id="IPR036097">
    <property type="entry name" value="HisK_dim/P_sf"/>
</dbReference>
<dbReference type="CDD" id="cd00082">
    <property type="entry name" value="HisKA"/>
    <property type="match status" value="1"/>
</dbReference>
<dbReference type="RefSeq" id="WP_146621542.1">
    <property type="nucleotide sequence ID" value="NZ_BJCC01000008.1"/>
</dbReference>
<dbReference type="PROSITE" id="PS50109">
    <property type="entry name" value="HIS_KIN"/>
    <property type="match status" value="1"/>
</dbReference>
<proteinExistence type="predicted"/>
<dbReference type="InterPro" id="IPR050351">
    <property type="entry name" value="BphY/WalK/GraS-like"/>
</dbReference>
<evidence type="ECO:0000256" key="5">
    <source>
        <dbReference type="ARBA" id="ARBA00022679"/>
    </source>
</evidence>